<dbReference type="Pfam" id="PF00072">
    <property type="entry name" value="Response_reg"/>
    <property type="match status" value="1"/>
</dbReference>
<feature type="domain" description="HTH luxR-type" evidence="6">
    <location>
        <begin position="145"/>
        <end position="210"/>
    </location>
</feature>
<comment type="caution">
    <text evidence="8">The sequence shown here is derived from an EMBL/GenBank/DDBJ whole genome shotgun (WGS) entry which is preliminary data.</text>
</comment>
<dbReference type="Gene3D" id="3.40.50.2300">
    <property type="match status" value="1"/>
</dbReference>
<dbReference type="InterPro" id="IPR001789">
    <property type="entry name" value="Sig_transdc_resp-reg_receiver"/>
</dbReference>
<dbReference type="PANTHER" id="PTHR43214:SF41">
    <property type="entry name" value="NITRATE_NITRITE RESPONSE REGULATOR PROTEIN NARP"/>
    <property type="match status" value="1"/>
</dbReference>
<evidence type="ECO:0000256" key="1">
    <source>
        <dbReference type="ARBA" id="ARBA00022553"/>
    </source>
</evidence>
<dbReference type="SUPFAM" id="SSF46894">
    <property type="entry name" value="C-terminal effector domain of the bipartite response regulators"/>
    <property type="match status" value="1"/>
</dbReference>
<dbReference type="PROSITE" id="PS50110">
    <property type="entry name" value="RESPONSE_REGULATORY"/>
    <property type="match status" value="1"/>
</dbReference>
<evidence type="ECO:0000256" key="4">
    <source>
        <dbReference type="ARBA" id="ARBA00023163"/>
    </source>
</evidence>
<evidence type="ECO:0000313" key="8">
    <source>
        <dbReference type="EMBL" id="MFC3811287.1"/>
    </source>
</evidence>
<dbReference type="PANTHER" id="PTHR43214">
    <property type="entry name" value="TWO-COMPONENT RESPONSE REGULATOR"/>
    <property type="match status" value="1"/>
</dbReference>
<dbReference type="RefSeq" id="WP_379838128.1">
    <property type="nucleotide sequence ID" value="NZ_JBHRYQ010000001.1"/>
</dbReference>
<dbReference type="Pfam" id="PF00196">
    <property type="entry name" value="GerE"/>
    <property type="match status" value="1"/>
</dbReference>
<dbReference type="PROSITE" id="PS50043">
    <property type="entry name" value="HTH_LUXR_2"/>
    <property type="match status" value="1"/>
</dbReference>
<keyword evidence="3" id="KW-0238">DNA-binding</keyword>
<dbReference type="CDD" id="cd17535">
    <property type="entry name" value="REC_NarL-like"/>
    <property type="match status" value="1"/>
</dbReference>
<dbReference type="InterPro" id="IPR000792">
    <property type="entry name" value="Tscrpt_reg_LuxR_C"/>
</dbReference>
<organism evidence="8 9">
    <name type="scientific">Lacihabitans lacunae</name>
    <dbReference type="NCBI Taxonomy" id="1028214"/>
    <lineage>
        <taxon>Bacteria</taxon>
        <taxon>Pseudomonadati</taxon>
        <taxon>Bacteroidota</taxon>
        <taxon>Cytophagia</taxon>
        <taxon>Cytophagales</taxon>
        <taxon>Leadbetterellaceae</taxon>
        <taxon>Lacihabitans</taxon>
    </lineage>
</organism>
<dbReference type="CDD" id="cd06170">
    <property type="entry name" value="LuxR_C_like"/>
    <property type="match status" value="1"/>
</dbReference>
<gene>
    <name evidence="8" type="ORF">ACFOOI_11545</name>
</gene>
<feature type="modified residue" description="4-aspartylphosphate" evidence="5">
    <location>
        <position position="55"/>
    </location>
</feature>
<evidence type="ECO:0000256" key="2">
    <source>
        <dbReference type="ARBA" id="ARBA00023015"/>
    </source>
</evidence>
<keyword evidence="4" id="KW-0804">Transcription</keyword>
<keyword evidence="9" id="KW-1185">Reference proteome</keyword>
<keyword evidence="1 5" id="KW-0597">Phosphoprotein</keyword>
<dbReference type="InterPro" id="IPR016032">
    <property type="entry name" value="Sig_transdc_resp-reg_C-effctor"/>
</dbReference>
<sequence>MTTIALADDHHLIRNALVELINKFDGFKVIFDVANGQEFVEHLKFNDAPDIALIDINMPEMNGFETTLYLAQNYPTIKTLALSIEDNEESIIHMLRCGAIGYLLKDTETLDFKTALEEVKIKGFYHSELVSNTLLKSLQKPNGVANKSEIVFQAREQEFLEFACSELTYKEIADQMCLSPRTIDGYRENLFIKFELKSRVGLVLFALRNGLIQL</sequence>
<evidence type="ECO:0000259" key="6">
    <source>
        <dbReference type="PROSITE" id="PS50043"/>
    </source>
</evidence>
<evidence type="ECO:0000256" key="5">
    <source>
        <dbReference type="PROSITE-ProRule" id="PRU00169"/>
    </source>
</evidence>
<keyword evidence="2" id="KW-0805">Transcription regulation</keyword>
<dbReference type="SMART" id="SM00421">
    <property type="entry name" value="HTH_LUXR"/>
    <property type="match status" value="1"/>
</dbReference>
<dbReference type="InterPro" id="IPR011006">
    <property type="entry name" value="CheY-like_superfamily"/>
</dbReference>
<evidence type="ECO:0000313" key="9">
    <source>
        <dbReference type="Proteomes" id="UP001595616"/>
    </source>
</evidence>
<dbReference type="SUPFAM" id="SSF52172">
    <property type="entry name" value="CheY-like"/>
    <property type="match status" value="1"/>
</dbReference>
<dbReference type="InterPro" id="IPR039420">
    <property type="entry name" value="WalR-like"/>
</dbReference>
<reference evidence="9" key="1">
    <citation type="journal article" date="2019" name="Int. J. Syst. Evol. Microbiol.">
        <title>The Global Catalogue of Microorganisms (GCM) 10K type strain sequencing project: providing services to taxonomists for standard genome sequencing and annotation.</title>
        <authorList>
            <consortium name="The Broad Institute Genomics Platform"/>
            <consortium name="The Broad Institute Genome Sequencing Center for Infectious Disease"/>
            <person name="Wu L."/>
            <person name="Ma J."/>
        </authorList>
    </citation>
    <scope>NUCLEOTIDE SEQUENCE [LARGE SCALE GENOMIC DNA]</scope>
    <source>
        <strain evidence="9">CECT 7956</strain>
    </source>
</reference>
<proteinExistence type="predicted"/>
<evidence type="ECO:0000259" key="7">
    <source>
        <dbReference type="PROSITE" id="PS50110"/>
    </source>
</evidence>
<protein>
    <submittedName>
        <fullName evidence="8">Response regulator</fullName>
    </submittedName>
</protein>
<dbReference type="Proteomes" id="UP001595616">
    <property type="component" value="Unassembled WGS sequence"/>
</dbReference>
<evidence type="ECO:0000256" key="3">
    <source>
        <dbReference type="ARBA" id="ARBA00023125"/>
    </source>
</evidence>
<dbReference type="SMART" id="SM00448">
    <property type="entry name" value="REC"/>
    <property type="match status" value="1"/>
</dbReference>
<dbReference type="InterPro" id="IPR058245">
    <property type="entry name" value="NreC/VraR/RcsB-like_REC"/>
</dbReference>
<name>A0ABV7YY80_9BACT</name>
<dbReference type="EMBL" id="JBHRYQ010000001">
    <property type="protein sequence ID" value="MFC3811287.1"/>
    <property type="molecule type" value="Genomic_DNA"/>
</dbReference>
<accession>A0ABV7YY80</accession>
<feature type="domain" description="Response regulatory" evidence="7">
    <location>
        <begin position="3"/>
        <end position="120"/>
    </location>
</feature>